<organism evidence="1 2">
    <name type="scientific">Bacillus salipaludis</name>
    <dbReference type="NCBI Taxonomy" id="2547811"/>
    <lineage>
        <taxon>Bacteria</taxon>
        <taxon>Bacillati</taxon>
        <taxon>Bacillota</taxon>
        <taxon>Bacilli</taxon>
        <taxon>Bacillales</taxon>
        <taxon>Bacillaceae</taxon>
        <taxon>Bacillus</taxon>
    </lineage>
</organism>
<accession>A0ABW8RK26</accession>
<sequence length="163" mass="19074">MATMTAQIVVGMAHPYDGGINLDYYMYLSENGVARWTIMEENISKKHMNKEEQRIAQWIPTPEFILEDALLMIGIYIVKDEALIKMARQFFIGEIPCTVELENDIPVKALEMMRKRAREMDYKYKMTLSIFSDSSIQKQIKKLEAYPMDLEVCVPVYLREYNV</sequence>
<gene>
    <name evidence="1" type="ORF">ACJEBI_13640</name>
</gene>
<keyword evidence="2" id="KW-1185">Reference proteome</keyword>
<dbReference type="RefSeq" id="WP_406581104.1">
    <property type="nucleotide sequence ID" value="NZ_JBJHQH010000009.1"/>
</dbReference>
<protein>
    <submittedName>
        <fullName evidence="1">Uncharacterized protein</fullName>
    </submittedName>
</protein>
<name>A0ABW8RK26_9BACI</name>
<proteinExistence type="predicted"/>
<evidence type="ECO:0000313" key="2">
    <source>
        <dbReference type="Proteomes" id="UP001623041"/>
    </source>
</evidence>
<reference evidence="1 2" key="1">
    <citation type="submission" date="2024-11" db="EMBL/GenBank/DDBJ databases">
        <authorList>
            <person name="Lucas J.A."/>
        </authorList>
    </citation>
    <scope>NUCLEOTIDE SEQUENCE [LARGE SCALE GENOMIC DNA]</scope>
    <source>
        <strain evidence="1 2">Z 5.4</strain>
    </source>
</reference>
<evidence type="ECO:0000313" key="1">
    <source>
        <dbReference type="EMBL" id="MFK9092526.1"/>
    </source>
</evidence>
<dbReference type="Proteomes" id="UP001623041">
    <property type="component" value="Unassembled WGS sequence"/>
</dbReference>
<dbReference type="EMBL" id="JBJHQH010000009">
    <property type="protein sequence ID" value="MFK9092526.1"/>
    <property type="molecule type" value="Genomic_DNA"/>
</dbReference>
<comment type="caution">
    <text evidence="1">The sequence shown here is derived from an EMBL/GenBank/DDBJ whole genome shotgun (WGS) entry which is preliminary data.</text>
</comment>